<dbReference type="PATRIC" id="fig|1229783.3.peg.1044"/>
<dbReference type="eggNOG" id="COG0737">
    <property type="taxonomic scope" value="Bacteria"/>
</dbReference>
<comment type="similarity">
    <text evidence="2">Belongs to the 5'-nucleotidase family.</text>
</comment>
<keyword evidence="6" id="KW-1185">Reference proteome</keyword>
<dbReference type="GO" id="GO:0046872">
    <property type="term" value="F:metal ion binding"/>
    <property type="evidence" value="ECO:0007669"/>
    <property type="project" value="InterPro"/>
</dbReference>
<dbReference type="RefSeq" id="WP_009383140.1">
    <property type="nucleotide sequence ID" value="NZ_AMSQ01000006.1"/>
</dbReference>
<dbReference type="PANTHER" id="PTHR11575:SF6">
    <property type="entry name" value="2',3'-CYCLIC-NUCLEOTIDE 2'-PHOSPHODIESTERASE_3'-NUCLEOTIDASE"/>
    <property type="match status" value="1"/>
</dbReference>
<feature type="domain" description="Calcineurin-like phosphoesterase" evidence="3">
    <location>
        <begin position="6"/>
        <end position="233"/>
    </location>
</feature>
<dbReference type="SUPFAM" id="SSF55816">
    <property type="entry name" value="5'-nucleotidase (syn. UDP-sugar hydrolase), C-terminal domain"/>
    <property type="match status" value="1"/>
</dbReference>
<dbReference type="PROSITE" id="PS00786">
    <property type="entry name" value="5_NUCLEOTIDASE_2"/>
    <property type="match status" value="1"/>
</dbReference>
<dbReference type="Pfam" id="PF02872">
    <property type="entry name" value="5_nucleotid_C"/>
    <property type="match status" value="1"/>
</dbReference>
<dbReference type="InterPro" id="IPR004843">
    <property type="entry name" value="Calcineurin-like_PHP"/>
</dbReference>
<protein>
    <submittedName>
        <fullName evidence="5">23-cyclic-nucleotide 2-phosphodiesterase</fullName>
    </submittedName>
</protein>
<dbReference type="GO" id="GO:0030288">
    <property type="term" value="C:outer membrane-bounded periplasmic space"/>
    <property type="evidence" value="ECO:0007669"/>
    <property type="project" value="TreeGrafter"/>
</dbReference>
<dbReference type="AlphaFoldDB" id="K9AMN2"/>
<dbReference type="GO" id="GO:0000166">
    <property type="term" value="F:nucleotide binding"/>
    <property type="evidence" value="ECO:0007669"/>
    <property type="project" value="UniProtKB-KW"/>
</dbReference>
<dbReference type="GO" id="GO:0016788">
    <property type="term" value="F:hydrolase activity, acting on ester bonds"/>
    <property type="evidence" value="ECO:0007669"/>
    <property type="project" value="InterPro"/>
</dbReference>
<gene>
    <name evidence="5" type="ORF">C273_05165</name>
</gene>
<comment type="caution">
    <text evidence="5">The sequence shown here is derived from an EMBL/GenBank/DDBJ whole genome shotgun (WGS) entry which is preliminary data.</text>
</comment>
<dbReference type="SUPFAM" id="SSF56300">
    <property type="entry name" value="Metallo-dependent phosphatases"/>
    <property type="match status" value="1"/>
</dbReference>
<evidence type="ECO:0000256" key="1">
    <source>
        <dbReference type="ARBA" id="ARBA00022729"/>
    </source>
</evidence>
<proteinExistence type="inferred from homology"/>
<accession>K9AMN2</accession>
<dbReference type="Gene3D" id="3.60.21.10">
    <property type="match status" value="1"/>
</dbReference>
<organism evidence="5 6">
    <name type="scientific">Staphylococcus massiliensis S46</name>
    <dbReference type="NCBI Taxonomy" id="1229783"/>
    <lineage>
        <taxon>Bacteria</taxon>
        <taxon>Bacillati</taxon>
        <taxon>Bacillota</taxon>
        <taxon>Bacilli</taxon>
        <taxon>Bacillales</taxon>
        <taxon>Staphylococcaceae</taxon>
        <taxon>Staphylococcus</taxon>
    </lineage>
</organism>
<evidence type="ECO:0000256" key="2">
    <source>
        <dbReference type="RuleBase" id="RU362119"/>
    </source>
</evidence>
<name>K9AMN2_9STAP</name>
<dbReference type="InterPro" id="IPR036907">
    <property type="entry name" value="5'-Nucleotdase_C_sf"/>
</dbReference>
<dbReference type="PRINTS" id="PR01607">
    <property type="entry name" value="APYRASEFAMLY"/>
</dbReference>
<evidence type="ECO:0000259" key="4">
    <source>
        <dbReference type="Pfam" id="PF02872"/>
    </source>
</evidence>
<keyword evidence="1" id="KW-0732">Signal</keyword>
<evidence type="ECO:0000259" key="3">
    <source>
        <dbReference type="Pfam" id="PF00149"/>
    </source>
</evidence>
<dbReference type="OrthoDB" id="9775118at2"/>
<feature type="domain" description="5'-Nucleotidase C-terminal" evidence="4">
    <location>
        <begin position="319"/>
        <end position="475"/>
    </location>
</feature>
<dbReference type="InterPro" id="IPR006179">
    <property type="entry name" value="5_nucleotidase/apyrase"/>
</dbReference>
<dbReference type="Gene3D" id="3.90.780.10">
    <property type="entry name" value="5'-Nucleotidase, C-terminal domain"/>
    <property type="match status" value="1"/>
</dbReference>
<keyword evidence="2" id="KW-0378">Hydrolase</keyword>
<keyword evidence="2" id="KW-0547">Nucleotide-binding</keyword>
<evidence type="ECO:0000313" key="5">
    <source>
        <dbReference type="EMBL" id="EKU48574.1"/>
    </source>
</evidence>
<dbReference type="EMBL" id="AMSQ01000006">
    <property type="protein sequence ID" value="EKU48574.1"/>
    <property type="molecule type" value="Genomic_DNA"/>
</dbReference>
<dbReference type="GO" id="GO:0009166">
    <property type="term" value="P:nucleotide catabolic process"/>
    <property type="evidence" value="ECO:0007669"/>
    <property type="project" value="InterPro"/>
</dbReference>
<dbReference type="InterPro" id="IPR006146">
    <property type="entry name" value="5'-Nucleotdase_CS"/>
</dbReference>
<dbReference type="STRING" id="1229783.C273_05165"/>
<sequence>MKEIVILSVSDIHGYIFPTNYQHKGQELSKGLLKIQTLIEKERQANTNTLLIENGDFIQGSPFCFYLNSELQSSEMLTKVYNQIGFDVGVIGNHEFNFGLPYLHDTLDRLNYPVLSANITTDGKPFTGHDVVYKEIDGVTVAIIGVTTPYIPNWEKPEIIAGLEFETTVSYLKAHIQSVRDKADIVVVSYHGGFERDLETGNETEQQTGENEGYQILQEVDGIDVLITGHQHREIATVKEGVSIVQPGSKGDFLGKIVLQYDAQQHTIKHQTTDLIPVTEETVSQEAPQAVRDTQDKLEAWLDAPLVHLNEDMLVKDDFKARIKPHPIVNLLNHAQMSLAGVDISCTPLFPSARGFSKTVTMRDIIDNYPFPNTFNVLEVTGAELKAALEKTATYFDVEDGDITVNQAFLEPKPQHFNYDMYSGIDYTIHASNEAGARVHDVTFKGEPVTDAQTYQVVMNNYRAVGGGDYAMFDESKIVKDIPVEGAEMLIQYLKHQGSNDIPNLTTFKVTL</sequence>
<reference evidence="5 6" key="1">
    <citation type="journal article" date="2013" name="Genome Announc.">
        <title>Genome Sequence of Staphylococcus massiliensis Strain S46, Isolated from the Surface of Healthy Human Skin.</title>
        <authorList>
            <person name="Srivastav R."/>
            <person name="Singh A."/>
            <person name="Jangir P.K."/>
            <person name="Kumari C."/>
            <person name="Muduli S."/>
            <person name="Sharma R."/>
        </authorList>
    </citation>
    <scope>NUCLEOTIDE SEQUENCE [LARGE SCALE GENOMIC DNA]</scope>
    <source>
        <strain evidence="5 6">S46</strain>
    </source>
</reference>
<dbReference type="Proteomes" id="UP000009885">
    <property type="component" value="Unassembled WGS sequence"/>
</dbReference>
<dbReference type="InterPro" id="IPR029052">
    <property type="entry name" value="Metallo-depent_PP-like"/>
</dbReference>
<dbReference type="InterPro" id="IPR008334">
    <property type="entry name" value="5'-Nucleotdase_C"/>
</dbReference>
<dbReference type="Pfam" id="PF00149">
    <property type="entry name" value="Metallophos"/>
    <property type="match status" value="1"/>
</dbReference>
<dbReference type="PANTHER" id="PTHR11575">
    <property type="entry name" value="5'-NUCLEOTIDASE-RELATED"/>
    <property type="match status" value="1"/>
</dbReference>
<evidence type="ECO:0000313" key="6">
    <source>
        <dbReference type="Proteomes" id="UP000009885"/>
    </source>
</evidence>